<dbReference type="Proteomes" id="UP000887574">
    <property type="component" value="Unplaced"/>
</dbReference>
<sequence>MDCGSQNAPGHKSQGSSTWFARCSLCSGSSWNQHFDLFCATWLAALHQNGSMALLSFAMWLSHELRRIPK</sequence>
<name>A0A915D054_9BILA</name>
<keyword evidence="1" id="KW-1185">Reference proteome</keyword>
<proteinExistence type="predicted"/>
<reference evidence="2" key="1">
    <citation type="submission" date="2022-11" db="UniProtKB">
        <authorList>
            <consortium name="WormBaseParasite"/>
        </authorList>
    </citation>
    <scope>IDENTIFICATION</scope>
</reference>
<dbReference type="WBParaSite" id="jg14426">
    <property type="protein sequence ID" value="jg14426"/>
    <property type="gene ID" value="jg14426"/>
</dbReference>
<evidence type="ECO:0000313" key="1">
    <source>
        <dbReference type="Proteomes" id="UP000887574"/>
    </source>
</evidence>
<protein>
    <submittedName>
        <fullName evidence="2">Uncharacterized protein</fullName>
    </submittedName>
</protein>
<dbReference type="AlphaFoldDB" id="A0A915D054"/>
<accession>A0A915D054</accession>
<evidence type="ECO:0000313" key="2">
    <source>
        <dbReference type="WBParaSite" id="jg14426"/>
    </source>
</evidence>
<organism evidence="1 2">
    <name type="scientific">Ditylenchus dipsaci</name>
    <dbReference type="NCBI Taxonomy" id="166011"/>
    <lineage>
        <taxon>Eukaryota</taxon>
        <taxon>Metazoa</taxon>
        <taxon>Ecdysozoa</taxon>
        <taxon>Nematoda</taxon>
        <taxon>Chromadorea</taxon>
        <taxon>Rhabditida</taxon>
        <taxon>Tylenchina</taxon>
        <taxon>Tylenchomorpha</taxon>
        <taxon>Sphaerularioidea</taxon>
        <taxon>Anguinidae</taxon>
        <taxon>Anguininae</taxon>
        <taxon>Ditylenchus</taxon>
    </lineage>
</organism>